<gene>
    <name evidence="1" type="ORF">EIP91_007337</name>
</gene>
<keyword evidence="2" id="KW-1185">Reference proteome</keyword>
<reference evidence="1 2" key="1">
    <citation type="submission" date="2018-11" db="EMBL/GenBank/DDBJ databases">
        <title>Genome assembly of Steccherinum ochraceum LE-BIN_3174, the white-rot fungus of the Steccherinaceae family (The Residual Polyporoid clade, Polyporales, Basidiomycota).</title>
        <authorList>
            <person name="Fedorova T.V."/>
            <person name="Glazunova O.A."/>
            <person name="Landesman E.O."/>
            <person name="Moiseenko K.V."/>
            <person name="Psurtseva N.V."/>
            <person name="Savinova O.S."/>
            <person name="Shakhova N.V."/>
            <person name="Tyazhelova T.V."/>
            <person name="Vasina D.V."/>
        </authorList>
    </citation>
    <scope>NUCLEOTIDE SEQUENCE [LARGE SCALE GENOMIC DNA]</scope>
    <source>
        <strain evidence="1 2">LE-BIN_3174</strain>
    </source>
</reference>
<name>A0A4R0RRQ4_9APHY</name>
<protein>
    <recommendedName>
        <fullName evidence="3">F-box domain-containing protein</fullName>
    </recommendedName>
</protein>
<evidence type="ECO:0000313" key="2">
    <source>
        <dbReference type="Proteomes" id="UP000292702"/>
    </source>
</evidence>
<sequence length="381" mass="44021">MHDQAEAKKILVKVARVIMTARHLENLQIHGLQDLLAVSLPFSTAIIAHRNLQTIEFDGVGTTTGPTLISKMRSSVRKAVLDFGCRRNSDFEGESDLEDSDLEEEENFDDEMQPSLFLLPFIDCLEELHLVNLPSCTMFAPYQPQYTKVHSLIIDTDFAEELGCDELAHTFPSLKFLTWRCADEPMHPDDDREMNLDALVLPDEIWTGLEVLTCDVWWAYLLVFRRPVRCWRSVRIGRRKDDVRQFHAALGDLQPKHLDMNDLQKSFRKLPLIFLSMRLLFDVRRKSCERLAATSLPIHTYLRSMDVENITQRWAPYLPELKYVSFQFCPDQLSDAVFAVTRPDNRITVKSLPEDAARKILDECPFADKLCMRSSVDETVW</sequence>
<dbReference type="Proteomes" id="UP000292702">
    <property type="component" value="Unassembled WGS sequence"/>
</dbReference>
<evidence type="ECO:0008006" key="3">
    <source>
        <dbReference type="Google" id="ProtNLM"/>
    </source>
</evidence>
<comment type="caution">
    <text evidence="1">The sequence shown here is derived from an EMBL/GenBank/DDBJ whole genome shotgun (WGS) entry which is preliminary data.</text>
</comment>
<accession>A0A4R0RRQ4</accession>
<proteinExistence type="predicted"/>
<dbReference type="EMBL" id="RWJN01000004">
    <property type="protein sequence ID" value="TCD71590.1"/>
    <property type="molecule type" value="Genomic_DNA"/>
</dbReference>
<organism evidence="1 2">
    <name type="scientific">Steccherinum ochraceum</name>
    <dbReference type="NCBI Taxonomy" id="92696"/>
    <lineage>
        <taxon>Eukaryota</taxon>
        <taxon>Fungi</taxon>
        <taxon>Dikarya</taxon>
        <taxon>Basidiomycota</taxon>
        <taxon>Agaricomycotina</taxon>
        <taxon>Agaricomycetes</taxon>
        <taxon>Polyporales</taxon>
        <taxon>Steccherinaceae</taxon>
        <taxon>Steccherinum</taxon>
    </lineage>
</organism>
<dbReference type="AlphaFoldDB" id="A0A4R0RRQ4"/>
<evidence type="ECO:0000313" key="1">
    <source>
        <dbReference type="EMBL" id="TCD71590.1"/>
    </source>
</evidence>